<evidence type="ECO:0000313" key="1">
    <source>
        <dbReference type="EMBL" id="KAJ7192013.1"/>
    </source>
</evidence>
<sequence>MRSRSVTPPQHAYSAALPLEIQFDIIDEFEGQTAHLRELCRVCLAWAEHAQMLLFRNIGLRFEDRKRFLAVLNTKHNLGRHVKALKIFEDHVDLHHFRLLAELALILPRLCTLDFSHTYFSRRAPSRLLQSATIRDAVSRICLHSCAFEDAETLIAFVAAFPRLESLYICYCDWEDNGSQLCSKIARPAWHFKYLALGYMPQSTFIDWMAAEPAALTADHFRIMSFVPNASMFNALLDRIGDGLRHLDLPNGVGGRGMWGTNSLPTEIPLSIRGCTTLTTLTFRGGRFLNPGSNIIPSVLARVASTSPLLAAVFFHIPLDTGYFVGPWEQVDTRLDAITSLERVEFRVFQGDPTVAHRFAPYAMAVLHLERRMGLLQARGLLRFIDADPGEGQTSVYVLTPLPEPPRPRHKFLRRLWGWMSRVGVFIPF</sequence>
<dbReference type="AlphaFoldDB" id="A0AAD6UQ43"/>
<organism evidence="1 2">
    <name type="scientific">Mycena pura</name>
    <dbReference type="NCBI Taxonomy" id="153505"/>
    <lineage>
        <taxon>Eukaryota</taxon>
        <taxon>Fungi</taxon>
        <taxon>Dikarya</taxon>
        <taxon>Basidiomycota</taxon>
        <taxon>Agaricomycotina</taxon>
        <taxon>Agaricomycetes</taxon>
        <taxon>Agaricomycetidae</taxon>
        <taxon>Agaricales</taxon>
        <taxon>Marasmiineae</taxon>
        <taxon>Mycenaceae</taxon>
        <taxon>Mycena</taxon>
    </lineage>
</organism>
<dbReference type="Gene3D" id="3.80.10.10">
    <property type="entry name" value="Ribonuclease Inhibitor"/>
    <property type="match status" value="1"/>
</dbReference>
<name>A0AAD6UQ43_9AGAR</name>
<evidence type="ECO:0008006" key="3">
    <source>
        <dbReference type="Google" id="ProtNLM"/>
    </source>
</evidence>
<dbReference type="EMBL" id="JARJCW010000125">
    <property type="protein sequence ID" value="KAJ7192013.1"/>
    <property type="molecule type" value="Genomic_DNA"/>
</dbReference>
<evidence type="ECO:0000313" key="2">
    <source>
        <dbReference type="Proteomes" id="UP001219525"/>
    </source>
</evidence>
<dbReference type="InterPro" id="IPR032675">
    <property type="entry name" value="LRR_dom_sf"/>
</dbReference>
<comment type="caution">
    <text evidence="1">The sequence shown here is derived from an EMBL/GenBank/DDBJ whole genome shotgun (WGS) entry which is preliminary data.</text>
</comment>
<dbReference type="Proteomes" id="UP001219525">
    <property type="component" value="Unassembled WGS sequence"/>
</dbReference>
<gene>
    <name evidence="1" type="ORF">GGX14DRAFT_596459</name>
</gene>
<proteinExistence type="predicted"/>
<dbReference type="SUPFAM" id="SSF52047">
    <property type="entry name" value="RNI-like"/>
    <property type="match status" value="1"/>
</dbReference>
<keyword evidence="2" id="KW-1185">Reference proteome</keyword>
<reference evidence="1" key="1">
    <citation type="submission" date="2023-03" db="EMBL/GenBank/DDBJ databases">
        <title>Massive genome expansion in bonnet fungi (Mycena s.s.) driven by repeated elements and novel gene families across ecological guilds.</title>
        <authorList>
            <consortium name="Lawrence Berkeley National Laboratory"/>
            <person name="Harder C.B."/>
            <person name="Miyauchi S."/>
            <person name="Viragh M."/>
            <person name="Kuo A."/>
            <person name="Thoen E."/>
            <person name="Andreopoulos B."/>
            <person name="Lu D."/>
            <person name="Skrede I."/>
            <person name="Drula E."/>
            <person name="Henrissat B."/>
            <person name="Morin E."/>
            <person name="Kohler A."/>
            <person name="Barry K."/>
            <person name="LaButti K."/>
            <person name="Morin E."/>
            <person name="Salamov A."/>
            <person name="Lipzen A."/>
            <person name="Mereny Z."/>
            <person name="Hegedus B."/>
            <person name="Baldrian P."/>
            <person name="Stursova M."/>
            <person name="Weitz H."/>
            <person name="Taylor A."/>
            <person name="Grigoriev I.V."/>
            <person name="Nagy L.G."/>
            <person name="Martin F."/>
            <person name="Kauserud H."/>
        </authorList>
    </citation>
    <scope>NUCLEOTIDE SEQUENCE</scope>
    <source>
        <strain evidence="1">9144</strain>
    </source>
</reference>
<protein>
    <recommendedName>
        <fullName evidence="3">F-box domain-containing protein</fullName>
    </recommendedName>
</protein>
<accession>A0AAD6UQ43</accession>